<evidence type="ECO:0000256" key="2">
    <source>
        <dbReference type="ARBA" id="ARBA00022475"/>
    </source>
</evidence>
<feature type="transmembrane region" description="Helical" evidence="7">
    <location>
        <begin position="44"/>
        <end position="63"/>
    </location>
</feature>
<keyword evidence="5 7" id="KW-0472">Membrane</keyword>
<dbReference type="RefSeq" id="WP_006301736.1">
    <property type="nucleotide sequence ID" value="NZ_CM001022.1"/>
</dbReference>
<dbReference type="AlphaFoldDB" id="E3CY08"/>
<dbReference type="InterPro" id="IPR037185">
    <property type="entry name" value="EmrE-like"/>
</dbReference>
<evidence type="ECO:0000313" key="8">
    <source>
        <dbReference type="EMBL" id="EFQ24495.1"/>
    </source>
</evidence>
<protein>
    <submittedName>
        <fullName evidence="8">Small multidrug resistance protein</fullName>
    </submittedName>
</protein>
<dbReference type="STRING" id="584708.Apau_2084"/>
<keyword evidence="9" id="KW-1185">Reference proteome</keyword>
<dbReference type="PANTHER" id="PTHR30561">
    <property type="entry name" value="SMR FAMILY PROTON-DEPENDENT DRUG EFFLUX TRANSPORTER SUGE"/>
    <property type="match status" value="1"/>
</dbReference>
<keyword evidence="2" id="KW-1003">Cell membrane</keyword>
<dbReference type="SUPFAM" id="SSF103481">
    <property type="entry name" value="Multidrug resistance efflux transporter EmrE"/>
    <property type="match status" value="1"/>
</dbReference>
<dbReference type="GO" id="GO:0005886">
    <property type="term" value="C:plasma membrane"/>
    <property type="evidence" value="ECO:0007669"/>
    <property type="project" value="UniProtKB-SubCell"/>
</dbReference>
<organism evidence="8 9">
    <name type="scientific">Aminomonas paucivorans DSM 12260</name>
    <dbReference type="NCBI Taxonomy" id="584708"/>
    <lineage>
        <taxon>Bacteria</taxon>
        <taxon>Thermotogati</taxon>
        <taxon>Synergistota</taxon>
        <taxon>Synergistia</taxon>
        <taxon>Synergistales</taxon>
        <taxon>Synergistaceae</taxon>
        <taxon>Aminomonas</taxon>
    </lineage>
</organism>
<dbReference type="Pfam" id="PF00893">
    <property type="entry name" value="Multi_Drug_Res"/>
    <property type="match status" value="1"/>
</dbReference>
<sequence>MTLAIILATLVLNVLANSFVKMGMTGFAGGVGGGMVMYMIRSPYMVLGVGCYGLAFVTYSALLTRMDLSVAYPLMTGCIAVTLAAVAVACFGESLTLWQMLGIFLVVAGIWLLAR</sequence>
<dbReference type="InterPro" id="IPR045324">
    <property type="entry name" value="Small_multidrug_res"/>
</dbReference>
<dbReference type="OrthoDB" id="6139at2"/>
<evidence type="ECO:0000256" key="4">
    <source>
        <dbReference type="ARBA" id="ARBA00022989"/>
    </source>
</evidence>
<dbReference type="GO" id="GO:0022857">
    <property type="term" value="F:transmembrane transporter activity"/>
    <property type="evidence" value="ECO:0007669"/>
    <property type="project" value="InterPro"/>
</dbReference>
<comment type="similarity">
    <text evidence="6">Belongs to the drug/metabolite transporter (DMT) superfamily. Small multidrug resistance (SMR) (TC 2.A.7.1) family.</text>
</comment>
<keyword evidence="4 7" id="KW-1133">Transmembrane helix</keyword>
<dbReference type="Gene3D" id="1.10.3730.20">
    <property type="match status" value="1"/>
</dbReference>
<comment type="subcellular location">
    <subcellularLocation>
        <location evidence="1 6">Cell membrane</location>
        <topology evidence="1 6">Multi-pass membrane protein</topology>
    </subcellularLocation>
</comment>
<name>E3CY08_9BACT</name>
<dbReference type="Proteomes" id="UP000005096">
    <property type="component" value="Chromosome"/>
</dbReference>
<dbReference type="HOGENOM" id="CLU_131462_4_2_0"/>
<evidence type="ECO:0000256" key="5">
    <source>
        <dbReference type="ARBA" id="ARBA00023136"/>
    </source>
</evidence>
<proteinExistence type="inferred from homology"/>
<evidence type="ECO:0000256" key="1">
    <source>
        <dbReference type="ARBA" id="ARBA00004651"/>
    </source>
</evidence>
<feature type="transmembrane region" description="Helical" evidence="7">
    <location>
        <begin position="95"/>
        <end position="114"/>
    </location>
</feature>
<keyword evidence="3 6" id="KW-0812">Transmembrane</keyword>
<dbReference type="PaxDb" id="584708-Apau_2084"/>
<evidence type="ECO:0000313" key="9">
    <source>
        <dbReference type="Proteomes" id="UP000005096"/>
    </source>
</evidence>
<feature type="transmembrane region" description="Helical" evidence="7">
    <location>
        <begin position="70"/>
        <end position="89"/>
    </location>
</feature>
<evidence type="ECO:0000256" key="6">
    <source>
        <dbReference type="RuleBase" id="RU003942"/>
    </source>
</evidence>
<evidence type="ECO:0000256" key="3">
    <source>
        <dbReference type="ARBA" id="ARBA00022692"/>
    </source>
</evidence>
<evidence type="ECO:0000256" key="7">
    <source>
        <dbReference type="SAM" id="Phobius"/>
    </source>
</evidence>
<reference evidence="8 9" key="1">
    <citation type="journal article" date="2010" name="Stand. Genomic Sci.">
        <title>Non-contiguous finished genome sequence of Aminomonas paucivorans type strain (GLU-3).</title>
        <authorList>
            <person name="Pitluck S."/>
            <person name="Yasawong M."/>
            <person name="Held B."/>
            <person name="Lapidus A."/>
            <person name="Nolan M."/>
            <person name="Copeland A."/>
            <person name="Lucas S."/>
            <person name="Del Rio T.G."/>
            <person name="Tice H."/>
            <person name="Cheng J.F."/>
            <person name="Chertkov O."/>
            <person name="Goodwin L."/>
            <person name="Tapia R."/>
            <person name="Han C."/>
            <person name="Liolios K."/>
            <person name="Ivanova N."/>
            <person name="Mavromatis K."/>
            <person name="Ovchinnikova G."/>
            <person name="Pati A."/>
            <person name="Chen A."/>
            <person name="Palaniappan K."/>
            <person name="Land M."/>
            <person name="Hauser L."/>
            <person name="Chang Y.J."/>
            <person name="Jeffries C.D."/>
            <person name="Pukall R."/>
            <person name="Spring S."/>
            <person name="Rohde M."/>
            <person name="Sikorski J."/>
            <person name="Goker M."/>
            <person name="Woyke T."/>
            <person name="Bristow J."/>
            <person name="Eisen J.A."/>
            <person name="Markowitz V."/>
            <person name="Hugenholtz P."/>
            <person name="Kyrpides N.C."/>
            <person name="Klenk H.P."/>
        </authorList>
    </citation>
    <scope>NUCLEOTIDE SEQUENCE [LARGE SCALE GENOMIC DNA]</scope>
    <source>
        <strain evidence="8 9">DSM 12260</strain>
    </source>
</reference>
<dbReference type="PANTHER" id="PTHR30561:SF9">
    <property type="entry name" value="4-AMINO-4-DEOXY-L-ARABINOSE-PHOSPHOUNDECAPRENOL FLIPPASE SUBUNIT ARNF-RELATED"/>
    <property type="match status" value="1"/>
</dbReference>
<dbReference type="InterPro" id="IPR000390">
    <property type="entry name" value="Small_drug/metabolite_transptr"/>
</dbReference>
<gene>
    <name evidence="8" type="ORF">Apau_2084</name>
</gene>
<accession>E3CY08</accession>
<dbReference type="eggNOG" id="COG2076">
    <property type="taxonomic scope" value="Bacteria"/>
</dbReference>
<dbReference type="EMBL" id="CM001022">
    <property type="protein sequence ID" value="EFQ24495.1"/>
    <property type="molecule type" value="Genomic_DNA"/>
</dbReference>